<dbReference type="EMBL" id="JAUEPS010000022">
    <property type="protein sequence ID" value="KAK0457258.1"/>
    <property type="molecule type" value="Genomic_DNA"/>
</dbReference>
<organism evidence="2 3">
    <name type="scientific">Armillaria tabescens</name>
    <name type="common">Ringless honey mushroom</name>
    <name type="synonym">Agaricus tabescens</name>
    <dbReference type="NCBI Taxonomy" id="1929756"/>
    <lineage>
        <taxon>Eukaryota</taxon>
        <taxon>Fungi</taxon>
        <taxon>Dikarya</taxon>
        <taxon>Basidiomycota</taxon>
        <taxon>Agaricomycotina</taxon>
        <taxon>Agaricomycetes</taxon>
        <taxon>Agaricomycetidae</taxon>
        <taxon>Agaricales</taxon>
        <taxon>Marasmiineae</taxon>
        <taxon>Physalacriaceae</taxon>
        <taxon>Desarmillaria</taxon>
    </lineage>
</organism>
<evidence type="ECO:0000256" key="1">
    <source>
        <dbReference type="SAM" id="SignalP"/>
    </source>
</evidence>
<dbReference type="RefSeq" id="XP_060329573.1">
    <property type="nucleotide sequence ID" value="XM_060473428.1"/>
</dbReference>
<evidence type="ECO:0008006" key="4">
    <source>
        <dbReference type="Google" id="ProtNLM"/>
    </source>
</evidence>
<feature type="signal peptide" evidence="1">
    <location>
        <begin position="1"/>
        <end position="21"/>
    </location>
</feature>
<sequence>MMTLRHLNFMIVVSCIHCSSGWCVFGSPKWNLIGFRSQFEVLRPESCKTKKSSMSLLRRDEYCSYRFTERLF</sequence>
<evidence type="ECO:0000313" key="2">
    <source>
        <dbReference type="EMBL" id="KAK0457258.1"/>
    </source>
</evidence>
<dbReference type="AlphaFoldDB" id="A0AA39KED0"/>
<proteinExistence type="predicted"/>
<feature type="chain" id="PRO_5041302674" description="Secreted protein" evidence="1">
    <location>
        <begin position="22"/>
        <end position="72"/>
    </location>
</feature>
<keyword evidence="1" id="KW-0732">Signal</keyword>
<accession>A0AA39KED0</accession>
<dbReference type="Proteomes" id="UP001175211">
    <property type="component" value="Unassembled WGS sequence"/>
</dbReference>
<protein>
    <recommendedName>
        <fullName evidence="4">Secreted protein</fullName>
    </recommendedName>
</protein>
<evidence type="ECO:0000313" key="3">
    <source>
        <dbReference type="Proteomes" id="UP001175211"/>
    </source>
</evidence>
<comment type="caution">
    <text evidence="2">The sequence shown here is derived from an EMBL/GenBank/DDBJ whole genome shotgun (WGS) entry which is preliminary data.</text>
</comment>
<name>A0AA39KED0_ARMTA</name>
<gene>
    <name evidence="2" type="ORF">EV420DRAFT_1549681</name>
</gene>
<dbReference type="GeneID" id="85356976"/>
<keyword evidence="3" id="KW-1185">Reference proteome</keyword>
<reference evidence="2" key="1">
    <citation type="submission" date="2023-06" db="EMBL/GenBank/DDBJ databases">
        <authorList>
            <consortium name="Lawrence Berkeley National Laboratory"/>
            <person name="Ahrendt S."/>
            <person name="Sahu N."/>
            <person name="Indic B."/>
            <person name="Wong-Bajracharya J."/>
            <person name="Merenyi Z."/>
            <person name="Ke H.-M."/>
            <person name="Monk M."/>
            <person name="Kocsube S."/>
            <person name="Drula E."/>
            <person name="Lipzen A."/>
            <person name="Balint B."/>
            <person name="Henrissat B."/>
            <person name="Andreopoulos B."/>
            <person name="Martin F.M."/>
            <person name="Harder C.B."/>
            <person name="Rigling D."/>
            <person name="Ford K.L."/>
            <person name="Foster G.D."/>
            <person name="Pangilinan J."/>
            <person name="Papanicolaou A."/>
            <person name="Barry K."/>
            <person name="LaButti K."/>
            <person name="Viragh M."/>
            <person name="Koriabine M."/>
            <person name="Yan M."/>
            <person name="Riley R."/>
            <person name="Champramary S."/>
            <person name="Plett K.L."/>
            <person name="Tsai I.J."/>
            <person name="Slot J."/>
            <person name="Sipos G."/>
            <person name="Plett J."/>
            <person name="Nagy L.G."/>
            <person name="Grigoriev I.V."/>
        </authorList>
    </citation>
    <scope>NUCLEOTIDE SEQUENCE</scope>
    <source>
        <strain evidence="2">CCBAS 213</strain>
    </source>
</reference>